<proteinExistence type="predicted"/>
<dbReference type="EMBL" id="BMPP01000021">
    <property type="protein sequence ID" value="GGK39701.1"/>
    <property type="molecule type" value="Genomic_DNA"/>
</dbReference>
<evidence type="ECO:0008006" key="3">
    <source>
        <dbReference type="Google" id="ProtNLM"/>
    </source>
</evidence>
<dbReference type="SUPFAM" id="SSF51445">
    <property type="entry name" value="(Trans)glycosidases"/>
    <property type="match status" value="1"/>
</dbReference>
<evidence type="ECO:0000313" key="1">
    <source>
        <dbReference type="EMBL" id="GGK39701.1"/>
    </source>
</evidence>
<name>A0ABQ2F257_9DEIO</name>
<reference evidence="2" key="1">
    <citation type="journal article" date="2019" name="Int. J. Syst. Evol. Microbiol.">
        <title>The Global Catalogue of Microorganisms (GCM) 10K type strain sequencing project: providing services to taxonomists for standard genome sequencing and annotation.</title>
        <authorList>
            <consortium name="The Broad Institute Genomics Platform"/>
            <consortium name="The Broad Institute Genome Sequencing Center for Infectious Disease"/>
            <person name="Wu L."/>
            <person name="Ma J."/>
        </authorList>
    </citation>
    <scope>NUCLEOTIDE SEQUENCE [LARGE SCALE GENOMIC DNA]</scope>
    <source>
        <strain evidence="2">JCM 30331</strain>
    </source>
</reference>
<organism evidence="1 2">
    <name type="scientific">Deinococcus malanensis</name>
    <dbReference type="NCBI Taxonomy" id="1706855"/>
    <lineage>
        <taxon>Bacteria</taxon>
        <taxon>Thermotogati</taxon>
        <taxon>Deinococcota</taxon>
        <taxon>Deinococci</taxon>
        <taxon>Deinococcales</taxon>
        <taxon>Deinococcaceae</taxon>
        <taxon>Deinococcus</taxon>
    </lineage>
</organism>
<keyword evidence="2" id="KW-1185">Reference proteome</keyword>
<gene>
    <name evidence="1" type="ORF">GCM10008955_36910</name>
</gene>
<sequence length="627" mass="69117">MGIRYVFNSMLPVDALRGLCQRYRLSSRATPKYNWEQRPGKVFLSEALLLMGLMLTACTSAPTRPTEVTSAVGAQWSQMTASELTSTGAPMKGAMYWPRLARNPSWWGEYERGELTDEQVRADLQQMKRELNINTVRVFLFYDHEYRAWGQLGFTDGKGTFNDARLQTVSRFIDLAGAEGLDVVPTLFMEMETLEHGGFDWTTLETNYGYHEAYARWVTRMLAAKANVHGVNLKNEPDGFGAWADPEVAGRILTWMGRLKQVIKDEAPHLGVYVNSAAFDNTFKKFEGAPVGHQSIYDLSDALFFNSYLWADNGFWPYAVPATIYRYISDHNIARKPMVLSELGWPSYNDDSGMIVPGMQWDLPLGLRPTTPSTPEMQKRAVEESVYWAEKYGFSGLIAWAAYDHVPGAYRNPFGLIDGSGRASAAAAVFAQAFTNQYSSQGEAPVSLVDGQVTDGKINGLNGTTPLPAGVNLDAGGSYASQPLRYANPVSLAVKFRQPRTPTHDGVAVGITSAATTPKVIQLRREEHTKVWRLFINNSETARSRPDAGLGTAPVHVRIELANRAVTFQVNGSALTLYSVKNGGRYSLTLTAGEVTAQWRLTAAASTAAVELLEARAHGTAGTRYSP</sequence>
<dbReference type="Proteomes" id="UP000647587">
    <property type="component" value="Unassembled WGS sequence"/>
</dbReference>
<dbReference type="InterPro" id="IPR017853">
    <property type="entry name" value="GH"/>
</dbReference>
<protein>
    <recommendedName>
        <fullName evidence="3">Glycoside hydrolase family 5 domain-containing protein</fullName>
    </recommendedName>
</protein>
<evidence type="ECO:0000313" key="2">
    <source>
        <dbReference type="Proteomes" id="UP000647587"/>
    </source>
</evidence>
<accession>A0ABQ2F257</accession>
<dbReference type="Gene3D" id="3.20.20.80">
    <property type="entry name" value="Glycosidases"/>
    <property type="match status" value="1"/>
</dbReference>
<comment type="caution">
    <text evidence="1">The sequence shown here is derived from an EMBL/GenBank/DDBJ whole genome shotgun (WGS) entry which is preliminary data.</text>
</comment>